<dbReference type="Pfam" id="PF08313">
    <property type="entry name" value="SCA7"/>
    <property type="match status" value="1"/>
</dbReference>
<gene>
    <name evidence="2" type="ORF">M436DRAFT_53738</name>
</gene>
<dbReference type="GeneID" id="25411834"/>
<organism evidence="2 3">
    <name type="scientific">Aureobasidium namibiae CBS 147.97</name>
    <dbReference type="NCBI Taxonomy" id="1043004"/>
    <lineage>
        <taxon>Eukaryota</taxon>
        <taxon>Fungi</taxon>
        <taxon>Dikarya</taxon>
        <taxon>Ascomycota</taxon>
        <taxon>Pezizomycotina</taxon>
        <taxon>Dothideomycetes</taxon>
        <taxon>Dothideomycetidae</taxon>
        <taxon>Dothideales</taxon>
        <taxon>Saccotheciaceae</taxon>
        <taxon>Aureobasidium</taxon>
    </lineage>
</organism>
<keyword evidence="3" id="KW-1185">Reference proteome</keyword>
<dbReference type="PANTHER" id="PTHR47805">
    <property type="entry name" value="SAGA-ASSOCIATED FACTOR 73"/>
    <property type="match status" value="1"/>
</dbReference>
<dbReference type="STRING" id="1043004.A0A074WG12"/>
<evidence type="ECO:0000259" key="1">
    <source>
        <dbReference type="PROSITE" id="PS51505"/>
    </source>
</evidence>
<dbReference type="GO" id="GO:0006357">
    <property type="term" value="P:regulation of transcription by RNA polymerase II"/>
    <property type="evidence" value="ECO:0007669"/>
    <property type="project" value="TreeGrafter"/>
</dbReference>
<dbReference type="Proteomes" id="UP000027730">
    <property type="component" value="Unassembled WGS sequence"/>
</dbReference>
<protein>
    <submittedName>
        <fullName evidence="2">SCA7-domain-containing protein</fullName>
    </submittedName>
</protein>
<proteinExistence type="predicted"/>
<dbReference type="PROSITE" id="PS51505">
    <property type="entry name" value="SCA7"/>
    <property type="match status" value="1"/>
</dbReference>
<dbReference type="InterPro" id="IPR013243">
    <property type="entry name" value="SCA7_dom"/>
</dbReference>
<dbReference type="InterPro" id="IPR037804">
    <property type="entry name" value="SGF73"/>
</dbReference>
<name>A0A074WG12_9PEZI</name>
<dbReference type="Gene3D" id="6.10.140.670">
    <property type="match status" value="1"/>
</dbReference>
<dbReference type="EMBL" id="KL584717">
    <property type="protein sequence ID" value="KEQ70514.1"/>
    <property type="molecule type" value="Genomic_DNA"/>
</dbReference>
<sequence length="62" mass="6759">MIVRRPKAPVDIEKQCSVTLASGNQCARSLACTRHGMSAKRAVPGRSAPFDQLLAEFQRESS</sequence>
<accession>A0A074WG12</accession>
<evidence type="ECO:0000313" key="2">
    <source>
        <dbReference type="EMBL" id="KEQ70514.1"/>
    </source>
</evidence>
<dbReference type="RefSeq" id="XP_013424586.1">
    <property type="nucleotide sequence ID" value="XM_013569132.1"/>
</dbReference>
<reference evidence="2 3" key="1">
    <citation type="journal article" date="2014" name="BMC Genomics">
        <title>Genome sequencing of four Aureobasidium pullulans varieties: biotechnological potential, stress tolerance, and description of new species.</title>
        <authorList>
            <person name="Gostin Ar C."/>
            <person name="Ohm R.A."/>
            <person name="Kogej T."/>
            <person name="Sonjak S."/>
            <person name="Turk M."/>
            <person name="Zajc J."/>
            <person name="Zalar P."/>
            <person name="Grube M."/>
            <person name="Sun H."/>
            <person name="Han J."/>
            <person name="Sharma A."/>
            <person name="Chiniquy J."/>
            <person name="Ngan C.Y."/>
            <person name="Lipzen A."/>
            <person name="Barry K."/>
            <person name="Grigoriev I.V."/>
            <person name="Gunde-Cimerman N."/>
        </authorList>
    </citation>
    <scope>NUCLEOTIDE SEQUENCE [LARGE SCALE GENOMIC DNA]</scope>
    <source>
        <strain evidence="2 3">CBS 147.97</strain>
    </source>
</reference>
<evidence type="ECO:0000313" key="3">
    <source>
        <dbReference type="Proteomes" id="UP000027730"/>
    </source>
</evidence>
<dbReference type="GO" id="GO:0000124">
    <property type="term" value="C:SAGA complex"/>
    <property type="evidence" value="ECO:0007669"/>
    <property type="project" value="InterPro"/>
</dbReference>
<feature type="domain" description="SCA7" evidence="1">
    <location>
        <begin position="3"/>
        <end position="62"/>
    </location>
</feature>
<dbReference type="GO" id="GO:0031048">
    <property type="term" value="P:regulatory ncRNA-mediated heterochromatin formation"/>
    <property type="evidence" value="ECO:0007669"/>
    <property type="project" value="TreeGrafter"/>
</dbReference>
<dbReference type="HOGENOM" id="CLU_3020152_0_0_1"/>
<dbReference type="GO" id="GO:1904802">
    <property type="term" value="P:RITS complex assembly"/>
    <property type="evidence" value="ECO:0007669"/>
    <property type="project" value="TreeGrafter"/>
</dbReference>
<dbReference type="AlphaFoldDB" id="A0A074WG12"/>
<dbReference type="OrthoDB" id="21678at2759"/>
<dbReference type="PANTHER" id="PTHR47805:SF1">
    <property type="entry name" value="SAGA-ASSOCIATED FACTOR 73"/>
    <property type="match status" value="1"/>
</dbReference>